<dbReference type="PANTHER" id="PTHR34218:SF4">
    <property type="entry name" value="ACYL-HOMOSERINE LACTONE ACYLASE QUIP"/>
    <property type="match status" value="1"/>
</dbReference>
<dbReference type="Gene3D" id="3.60.20.10">
    <property type="entry name" value="Glutamine Phosphoribosylpyrophosphate, subunit 1, domain 1"/>
    <property type="match status" value="1"/>
</dbReference>
<comment type="pathway">
    <text evidence="2">Siderophore biosynthesis; mycobactin biosynthesis.</text>
</comment>
<dbReference type="Gene3D" id="1.10.1400.10">
    <property type="match status" value="1"/>
</dbReference>
<evidence type="ECO:0000256" key="1">
    <source>
        <dbReference type="ARBA" id="ARBA00003818"/>
    </source>
</evidence>
<dbReference type="SMART" id="SM01006">
    <property type="entry name" value="AlcB"/>
    <property type="match status" value="1"/>
</dbReference>
<gene>
    <name evidence="9" type="ORF">EV644_105398</name>
</gene>
<evidence type="ECO:0000256" key="5">
    <source>
        <dbReference type="ARBA" id="ARBA00022801"/>
    </source>
</evidence>
<dbReference type="Gene3D" id="1.10.439.10">
    <property type="entry name" value="Penicillin Amidohydrolase, domain 1"/>
    <property type="match status" value="1"/>
</dbReference>
<evidence type="ECO:0000256" key="2">
    <source>
        <dbReference type="ARBA" id="ARBA00005102"/>
    </source>
</evidence>
<dbReference type="EMBL" id="SLWM01000005">
    <property type="protein sequence ID" value="TCO24364.1"/>
    <property type="molecule type" value="Genomic_DNA"/>
</dbReference>
<dbReference type="SUPFAM" id="SSF55729">
    <property type="entry name" value="Acyl-CoA N-acyltransferases (Nat)"/>
    <property type="match status" value="1"/>
</dbReference>
<evidence type="ECO:0000256" key="6">
    <source>
        <dbReference type="ARBA" id="ARBA00023145"/>
    </source>
</evidence>
<dbReference type="PANTHER" id="PTHR34218">
    <property type="entry name" value="PEPTIDASE S45 PENICILLIN AMIDASE"/>
    <property type="match status" value="1"/>
</dbReference>
<evidence type="ECO:0000259" key="8">
    <source>
        <dbReference type="SMART" id="SM01006"/>
    </source>
</evidence>
<dbReference type="InterPro" id="IPR016181">
    <property type="entry name" value="Acyl_CoA_acyltransferase"/>
</dbReference>
<dbReference type="Pfam" id="PF01804">
    <property type="entry name" value="Penicil_amidase"/>
    <property type="match status" value="1"/>
</dbReference>
<evidence type="ECO:0000313" key="9">
    <source>
        <dbReference type="EMBL" id="TCO24364.1"/>
    </source>
</evidence>
<proteinExistence type="inferred from homology"/>
<name>A0ABY2BLV6_9ACTN</name>
<dbReference type="InterPro" id="IPR023343">
    <property type="entry name" value="Penicillin_amidase_dom1"/>
</dbReference>
<dbReference type="Proteomes" id="UP000295818">
    <property type="component" value="Unassembled WGS sequence"/>
</dbReference>
<dbReference type="SUPFAM" id="SSF56235">
    <property type="entry name" value="N-terminal nucleophile aminohydrolases (Ntn hydrolases)"/>
    <property type="match status" value="1"/>
</dbReference>
<sequence length="885" mass="97346">MNAKVFRDAWGVPHLRAGDPLALAYLQGRNAATDRAWQIELERRRFLGTSAAFLGPEALGWDVFARQARLDDTAQHCYQNLDDDTREWISAYVAGVNHGLPGGARRAPEFAATGLTLQEWEPWAPVGIWLAVHVLFAGFPTKLWREHVVRHLGDAAIDLFNSEGPRTAGSNGWLISGERTATGTPIVAGDPHRYIESPGVYQQLRLACPEYDVVGLAVPGIPGMAHFGHTGGVAWAITNAMADYQDLFNEQLRRTGSGSESGVEALGPDGWQRATWYTEVVEVARGESVEIEVIETDRGPVIIGGPGQSQAISLRYPPRVTGRIGFETLPALLKATTVADVDAAFDPWMEPVNVVMAADTSGGLLHRTAGVVPRRHPQNWQRVVPAWEADHQWQGWYEPMPRAEVGGVAVMANARELAEPLGVDFAAPFRSRRIRQLLDERSDWTVAEMPSIHSDTWLGSAGLILDLLAGLEELSPEATALREQLLAWDRRMDAVSNVASSYAAVRKALIRRLAEHPRLAVLDEDVDSSELFLPWLDTLTHTSFALENLLTTDLLPDLNVTWLVKEALEEVASRKPRGPWGDTHHLAPLHALRGPVFAAGEESFELALSGDHHCVMSTSSLPGFTDVCIRASAARYAWDLGDRSASQWIVPLGASGVLGDPHHHDQLPLWLRGELAAIETAWDQLTAEDDTFEQVVDGFGTVRVLPVEPQRDLDLIHGWISAERARFWGMTGKSRDEVLGTYEFLDSLPTHHVYLVHLDDQPVALFQTYDPQADPVGEVYDVRVGDIGSHLLIAPGDWRRGFTEDLLGVLGSFLLNHLGHPRVVAEPDARNDKAVARLKRTGFTLGAQVAIAQHDGSTKQAQLGFMTREVFNRFMARTEASGSGR</sequence>
<comment type="function">
    <text evidence="1">Acyltransferase required for the direct transfer of medium- to long-chain fatty acyl moieties from a carrier protein (MbtL) on to the epsilon-amino group of lysine residue in the mycobactin core.</text>
</comment>
<dbReference type="InterPro" id="IPR043146">
    <property type="entry name" value="Penicillin_amidase_N_B-knob"/>
</dbReference>
<dbReference type="InterPro" id="IPR002692">
    <property type="entry name" value="S45"/>
</dbReference>
<evidence type="ECO:0000256" key="3">
    <source>
        <dbReference type="ARBA" id="ARBA00006586"/>
    </source>
</evidence>
<dbReference type="Gene3D" id="3.40.630.30">
    <property type="match status" value="1"/>
</dbReference>
<dbReference type="InterPro" id="IPR043147">
    <property type="entry name" value="Penicillin_amidase_A-knob"/>
</dbReference>
<evidence type="ECO:0000256" key="4">
    <source>
        <dbReference type="ARBA" id="ARBA00020586"/>
    </source>
</evidence>
<comment type="similarity">
    <text evidence="3">Belongs to the peptidase S45 family.</text>
</comment>
<organism evidence="9 10">
    <name type="scientific">Kribbella orskensis</name>
    <dbReference type="NCBI Taxonomy" id="2512216"/>
    <lineage>
        <taxon>Bacteria</taxon>
        <taxon>Bacillati</taxon>
        <taxon>Actinomycetota</taxon>
        <taxon>Actinomycetes</taxon>
        <taxon>Propionibacteriales</taxon>
        <taxon>Kribbellaceae</taxon>
        <taxon>Kribbella</taxon>
    </lineage>
</organism>
<protein>
    <recommendedName>
        <fullName evidence="4">Lysine N-acyltransferase MbtK</fullName>
    </recommendedName>
    <alternativeName>
        <fullName evidence="7">Mycobactin synthase protein K</fullName>
    </alternativeName>
</protein>
<keyword evidence="6" id="KW-0865">Zymogen</keyword>
<keyword evidence="10" id="KW-1185">Reference proteome</keyword>
<keyword evidence="5" id="KW-0378">Hydrolase</keyword>
<dbReference type="Pfam" id="PF13523">
    <property type="entry name" value="Acetyltransf_8"/>
    <property type="match status" value="1"/>
</dbReference>
<reference evidence="9 10" key="1">
    <citation type="journal article" date="2015" name="Stand. Genomic Sci.">
        <title>Genomic Encyclopedia of Bacterial and Archaeal Type Strains, Phase III: the genomes of soil and plant-associated and newly described type strains.</title>
        <authorList>
            <person name="Whitman W.B."/>
            <person name="Woyke T."/>
            <person name="Klenk H.P."/>
            <person name="Zhou Y."/>
            <person name="Lilburn T.G."/>
            <person name="Beck B.J."/>
            <person name="De Vos P."/>
            <person name="Vandamme P."/>
            <person name="Eisen J.A."/>
            <person name="Garrity G."/>
            <person name="Hugenholtz P."/>
            <person name="Kyrpides N.C."/>
        </authorList>
    </citation>
    <scope>NUCLEOTIDE SEQUENCE [LARGE SCALE GENOMIC DNA]</scope>
    <source>
        <strain evidence="9 10">VKM Ac-2538</strain>
    </source>
</reference>
<accession>A0ABY2BLV6</accession>
<feature type="domain" description="Acyltransferase MbtK/IucB-like conserved" evidence="8">
    <location>
        <begin position="705"/>
        <end position="753"/>
    </location>
</feature>
<evidence type="ECO:0000256" key="7">
    <source>
        <dbReference type="ARBA" id="ARBA00031122"/>
    </source>
</evidence>
<dbReference type="InterPro" id="IPR029055">
    <property type="entry name" value="Ntn_hydrolases_N"/>
</dbReference>
<dbReference type="InterPro" id="IPR019432">
    <property type="entry name" value="Acyltransferase_MbtK/IucB-like"/>
</dbReference>
<dbReference type="Gene3D" id="2.30.120.10">
    <property type="match status" value="1"/>
</dbReference>
<comment type="caution">
    <text evidence="9">The sequence shown here is derived from an EMBL/GenBank/DDBJ whole genome shotgun (WGS) entry which is preliminary data.</text>
</comment>
<evidence type="ECO:0000313" key="10">
    <source>
        <dbReference type="Proteomes" id="UP000295818"/>
    </source>
</evidence>